<evidence type="ECO:0000313" key="2">
    <source>
        <dbReference type="EMBL" id="EHI69437.1"/>
    </source>
</evidence>
<keyword evidence="1" id="KW-0472">Membrane</keyword>
<proteinExistence type="predicted"/>
<protein>
    <submittedName>
        <fullName evidence="2">Uncharacterized protein</fullName>
    </submittedName>
</protein>
<gene>
    <name evidence="2" type="ORF">STRIC_0984</name>
</gene>
<dbReference type="RefSeq" id="WP_008088846.1">
    <property type="nucleotide sequence ID" value="NZ_AEUX02000006.1"/>
</dbReference>
<dbReference type="OrthoDB" id="2148705at2"/>
<feature type="transmembrane region" description="Helical" evidence="1">
    <location>
        <begin position="20"/>
        <end position="44"/>
    </location>
</feature>
<dbReference type="Proteomes" id="UP000003330">
    <property type="component" value="Unassembled WGS sequence"/>
</dbReference>
<comment type="caution">
    <text evidence="2">The sequence shown here is derived from an EMBL/GenBank/DDBJ whole genome shotgun (WGS) entry which is preliminary data.</text>
</comment>
<dbReference type="EMBL" id="AEUX02000006">
    <property type="protein sequence ID" value="EHI69437.1"/>
    <property type="molecule type" value="Genomic_DNA"/>
</dbReference>
<name>G5K2H2_9STRE</name>
<organism evidence="2 3">
    <name type="scientific">Streptococcus ictaluri 707-05</name>
    <dbReference type="NCBI Taxonomy" id="764299"/>
    <lineage>
        <taxon>Bacteria</taxon>
        <taxon>Bacillati</taxon>
        <taxon>Bacillota</taxon>
        <taxon>Bacilli</taxon>
        <taxon>Lactobacillales</taxon>
        <taxon>Streptococcaceae</taxon>
        <taxon>Streptococcus</taxon>
    </lineage>
</organism>
<dbReference type="AlphaFoldDB" id="G5K2H2"/>
<keyword evidence="1" id="KW-0812">Transmembrane</keyword>
<accession>G5K2H2</accession>
<keyword evidence="1" id="KW-1133">Transmembrane helix</keyword>
<reference evidence="2 3" key="1">
    <citation type="journal article" date="2014" name="Int. J. Syst. Evol. Microbiol.">
        <title>Phylogenomics and the dynamic genome evolution of the genus Streptococcus.</title>
        <authorList>
            <consortium name="The Broad Institute Genome Sequencing Platform"/>
            <person name="Richards V.P."/>
            <person name="Palmer S.R."/>
            <person name="Pavinski Bitar P.D."/>
            <person name="Qin X."/>
            <person name="Weinstock G.M."/>
            <person name="Highlander S.K."/>
            <person name="Town C.D."/>
            <person name="Burne R.A."/>
            <person name="Stanhope M.J."/>
        </authorList>
    </citation>
    <scope>NUCLEOTIDE SEQUENCE [LARGE SCALE GENOMIC DNA]</scope>
    <source>
        <strain evidence="2 3">707-05</strain>
    </source>
</reference>
<dbReference type="STRING" id="764299.STRIC_0984"/>
<evidence type="ECO:0000313" key="3">
    <source>
        <dbReference type="Proteomes" id="UP000003330"/>
    </source>
</evidence>
<sequence>MKTFINILLWIPKQICRLIWRLVLGFIQTIILLAIIIFGLIYYANHSDSALANHISNISDTVVQIMDTVTHKSTAVPITLLERNHQDI</sequence>
<evidence type="ECO:0000256" key="1">
    <source>
        <dbReference type="SAM" id="Phobius"/>
    </source>
</evidence>
<keyword evidence="3" id="KW-1185">Reference proteome</keyword>